<dbReference type="NCBIfam" id="NF006719">
    <property type="entry name" value="PRK09257.1"/>
    <property type="match status" value="1"/>
</dbReference>
<evidence type="ECO:0000259" key="8">
    <source>
        <dbReference type="Pfam" id="PF00155"/>
    </source>
</evidence>
<comment type="similarity">
    <text evidence="2 7">Belongs to the class-I pyridoxal-phosphate-dependent aminotransferase family.</text>
</comment>
<dbReference type="PANTHER" id="PTHR11879:SF37">
    <property type="entry name" value="AROMATIC-AMINO-ACID AMINOTRANSFERASE"/>
    <property type="match status" value="1"/>
</dbReference>
<evidence type="ECO:0000256" key="1">
    <source>
        <dbReference type="ARBA" id="ARBA00001933"/>
    </source>
</evidence>
<dbReference type="InterPro" id="IPR015422">
    <property type="entry name" value="PyrdxlP-dep_Trfase_small"/>
</dbReference>
<sequence>MSKLFTKIELAPSDPILGLTDLYRADQNSKKVNLGVGVYYDENGNIPIFKAVKIAEERFIESHKPFAYRAMNGTPDYTNAVKKLILGEELYDSKNKLCCTIQTLAGTGALMLAAHFLYKLTPSSTIYVSKPTWANHKTIFQLAGFKVEEYPYYNDQTMDLDFESMINKLKELEEKSIVVLHTCCHNPTGVDPSIEQWEQIAEVIKSKNLIPILDTAYQGFGDGLEEDAKAIRIFAKHGIEVLVTTSFSKIFSLYGERVGALTIFCSDESEVEPVLSQVKVLIRSLYSNPPTFGATLVSTVLNDPELNKMWRVELESMRQRILNVRKSLASKVMEAGSSRSYDFVVKQKGMFSYTGLDKEKVAKLKDQDHIYIVGSGRICVAAINDSNIDYVANALAKA</sequence>
<feature type="domain" description="Aminotransferase class I/classII large" evidence="8">
    <location>
        <begin position="30"/>
        <end position="395"/>
    </location>
</feature>
<gene>
    <name evidence="9" type="ordered locus">TASI_0826</name>
</gene>
<evidence type="ECO:0000256" key="6">
    <source>
        <dbReference type="ARBA" id="ARBA00022898"/>
    </source>
</evidence>
<dbReference type="InterPro" id="IPR000796">
    <property type="entry name" value="Asp_trans"/>
</dbReference>
<keyword evidence="10" id="KW-1185">Reference proteome</keyword>
<dbReference type="GO" id="GO:0004838">
    <property type="term" value="F:L-tyrosine-2-oxoglutarate transaminase activity"/>
    <property type="evidence" value="ECO:0007669"/>
    <property type="project" value="TreeGrafter"/>
</dbReference>
<dbReference type="GO" id="GO:0042802">
    <property type="term" value="F:identical protein binding"/>
    <property type="evidence" value="ECO:0007669"/>
    <property type="project" value="TreeGrafter"/>
</dbReference>
<evidence type="ECO:0000313" key="9">
    <source>
        <dbReference type="EMBL" id="AEP36595.1"/>
    </source>
</evidence>
<dbReference type="InterPro" id="IPR015424">
    <property type="entry name" value="PyrdxlP-dep_Trfase"/>
</dbReference>
<dbReference type="FunFam" id="3.90.1150.10:FF:000001">
    <property type="entry name" value="Aspartate aminotransferase"/>
    <property type="match status" value="1"/>
</dbReference>
<dbReference type="EMBL" id="CP003059">
    <property type="protein sequence ID" value="AEP36595.1"/>
    <property type="molecule type" value="Genomic_DNA"/>
</dbReference>
<dbReference type="GO" id="GO:0033585">
    <property type="term" value="P:L-phenylalanine biosynthetic process from chorismate via phenylpyruvate"/>
    <property type="evidence" value="ECO:0007669"/>
    <property type="project" value="TreeGrafter"/>
</dbReference>
<dbReference type="Pfam" id="PF00155">
    <property type="entry name" value="Aminotran_1_2"/>
    <property type="match status" value="1"/>
</dbReference>
<keyword evidence="5 7" id="KW-0808">Transferase</keyword>
<keyword evidence="4 7" id="KW-0032">Aminotransferase</keyword>
<organism evidence="9 10">
    <name type="scientific">Taylorella asinigenitalis (strain MCE3)</name>
    <dbReference type="NCBI Taxonomy" id="1008459"/>
    <lineage>
        <taxon>Bacteria</taxon>
        <taxon>Pseudomonadati</taxon>
        <taxon>Pseudomonadota</taxon>
        <taxon>Betaproteobacteria</taxon>
        <taxon>Burkholderiales</taxon>
        <taxon>Alcaligenaceae</taxon>
        <taxon>Taylorella</taxon>
    </lineage>
</organism>
<dbReference type="AlphaFoldDB" id="G4QB54"/>
<dbReference type="PRINTS" id="PR00799">
    <property type="entry name" value="TRANSAMINASE"/>
</dbReference>
<dbReference type="STRING" id="1008459.TASI_0826"/>
<dbReference type="eggNOG" id="COG1448">
    <property type="taxonomic scope" value="Bacteria"/>
</dbReference>
<dbReference type="HOGENOM" id="CLU_032440_1_2_4"/>
<dbReference type="SUPFAM" id="SSF53383">
    <property type="entry name" value="PLP-dependent transferases"/>
    <property type="match status" value="1"/>
</dbReference>
<evidence type="ECO:0000256" key="3">
    <source>
        <dbReference type="ARBA" id="ARBA00011738"/>
    </source>
</evidence>
<dbReference type="GO" id="GO:0030170">
    <property type="term" value="F:pyridoxal phosphate binding"/>
    <property type="evidence" value="ECO:0007669"/>
    <property type="project" value="InterPro"/>
</dbReference>
<dbReference type="Gene3D" id="3.90.1150.10">
    <property type="entry name" value="Aspartate Aminotransferase, domain 1"/>
    <property type="match status" value="1"/>
</dbReference>
<dbReference type="InterPro" id="IPR004839">
    <property type="entry name" value="Aminotransferase_I/II_large"/>
</dbReference>
<evidence type="ECO:0000313" key="10">
    <source>
        <dbReference type="Proteomes" id="UP000009284"/>
    </source>
</evidence>
<dbReference type="EC" id="2.6.1.-" evidence="7"/>
<dbReference type="PANTHER" id="PTHR11879">
    <property type="entry name" value="ASPARTATE AMINOTRANSFERASE"/>
    <property type="match status" value="1"/>
</dbReference>
<comment type="subunit">
    <text evidence="3">Homodimer.</text>
</comment>
<dbReference type="RefSeq" id="WP_014111491.1">
    <property type="nucleotide sequence ID" value="NC_016043.1"/>
</dbReference>
<evidence type="ECO:0000256" key="2">
    <source>
        <dbReference type="ARBA" id="ARBA00007441"/>
    </source>
</evidence>
<dbReference type="KEGG" id="tas:TASI_0826"/>
<dbReference type="FunFam" id="3.40.640.10:FF:000015">
    <property type="entry name" value="Aspartate aminotransferase"/>
    <property type="match status" value="1"/>
</dbReference>
<dbReference type="Gene3D" id="3.40.640.10">
    <property type="entry name" value="Type I PLP-dependent aspartate aminotransferase-like (Major domain)"/>
    <property type="match status" value="1"/>
</dbReference>
<dbReference type="InterPro" id="IPR004838">
    <property type="entry name" value="NHTrfase_class1_PyrdxlP-BS"/>
</dbReference>
<reference key="1">
    <citation type="submission" date="2011-09" db="EMBL/GenBank/DDBJ databases">
        <title>Genomic characterization of the Taylorella genus.</title>
        <authorList>
            <person name="Hebert L."/>
            <person name="Moumen B."/>
            <person name="Pons N."/>
            <person name="Duquesne F."/>
            <person name="Breuil M.-F."/>
            <person name="Goux D."/>
            <person name="Batto J.-M."/>
            <person name="Renault P."/>
            <person name="Laugier C."/>
            <person name="Petry S."/>
        </authorList>
    </citation>
    <scope>NUCLEOTIDE SEQUENCE</scope>
    <source>
        <strain>MCE3</strain>
    </source>
</reference>
<keyword evidence="6" id="KW-0663">Pyridoxal phosphate</keyword>
<evidence type="ECO:0000256" key="7">
    <source>
        <dbReference type="RuleBase" id="RU000481"/>
    </source>
</evidence>
<evidence type="ECO:0000256" key="5">
    <source>
        <dbReference type="ARBA" id="ARBA00022679"/>
    </source>
</evidence>
<reference evidence="9 10" key="2">
    <citation type="journal article" date="2012" name="PLoS ONE">
        <title>Genomic characterization of the taylorella genus.</title>
        <authorList>
            <person name="Hebert L."/>
            <person name="Moumen B."/>
            <person name="Pons N."/>
            <person name="Duquesne F."/>
            <person name="Breuil M.F."/>
            <person name="Goux D."/>
            <person name="Batto J.M."/>
            <person name="Laugier C."/>
            <person name="Renault P."/>
            <person name="Petry S."/>
        </authorList>
    </citation>
    <scope>NUCLEOTIDE SEQUENCE [LARGE SCALE GENOMIC DNA]</scope>
    <source>
        <strain evidence="9 10">MCE3</strain>
    </source>
</reference>
<dbReference type="OrthoDB" id="9766445at2"/>
<name>G4QB54_TAYAM</name>
<comment type="cofactor">
    <cofactor evidence="1 7">
        <name>pyridoxal 5'-phosphate</name>
        <dbReference type="ChEBI" id="CHEBI:597326"/>
    </cofactor>
</comment>
<dbReference type="Proteomes" id="UP000009284">
    <property type="component" value="Chromosome"/>
</dbReference>
<dbReference type="InterPro" id="IPR015421">
    <property type="entry name" value="PyrdxlP-dep_Trfase_major"/>
</dbReference>
<protein>
    <recommendedName>
        <fullName evidence="7">Aminotransferase</fullName>
        <ecNumber evidence="7">2.6.1.-</ecNumber>
    </recommendedName>
</protein>
<evidence type="ECO:0000256" key="4">
    <source>
        <dbReference type="ARBA" id="ARBA00022576"/>
    </source>
</evidence>
<dbReference type="CDD" id="cd00609">
    <property type="entry name" value="AAT_like"/>
    <property type="match status" value="1"/>
</dbReference>
<proteinExistence type="inferred from homology"/>
<accession>G4QB54</accession>
<dbReference type="GO" id="GO:0005829">
    <property type="term" value="C:cytosol"/>
    <property type="evidence" value="ECO:0007669"/>
    <property type="project" value="TreeGrafter"/>
</dbReference>
<dbReference type="PROSITE" id="PS00105">
    <property type="entry name" value="AA_TRANSFER_CLASS_1"/>
    <property type="match status" value="1"/>
</dbReference>